<dbReference type="SFLD" id="SFLDS00003">
    <property type="entry name" value="Haloacid_Dehalogenase"/>
    <property type="match status" value="1"/>
</dbReference>
<evidence type="ECO:0000313" key="5">
    <source>
        <dbReference type="EMBL" id="CDN50307.1"/>
    </source>
</evidence>
<dbReference type="GO" id="GO:0016787">
    <property type="term" value="F:hydrolase activity"/>
    <property type="evidence" value="ECO:0007669"/>
    <property type="project" value="UniProtKB-KW"/>
</dbReference>
<name>A0A068SVI6_NEOGA</name>
<comment type="cofactor">
    <cofactor evidence="1">
        <name>Mg(2+)</name>
        <dbReference type="ChEBI" id="CHEBI:18420"/>
    </cofactor>
</comment>
<keyword evidence="6" id="KW-1185">Reference proteome</keyword>
<evidence type="ECO:0000256" key="4">
    <source>
        <dbReference type="ARBA" id="ARBA00022842"/>
    </source>
</evidence>
<protein>
    <submittedName>
        <fullName evidence="5">Hydrolase</fullName>
    </submittedName>
</protein>
<accession>A0A068SVI6</accession>
<evidence type="ECO:0000256" key="2">
    <source>
        <dbReference type="ARBA" id="ARBA00006171"/>
    </source>
</evidence>
<dbReference type="EMBL" id="HG938353">
    <property type="protein sequence ID" value="CDN50307.1"/>
    <property type="molecule type" value="Genomic_DNA"/>
</dbReference>
<dbReference type="PRINTS" id="PR00413">
    <property type="entry name" value="HADHALOGNASE"/>
</dbReference>
<dbReference type="eggNOG" id="COG0637">
    <property type="taxonomic scope" value="Bacteria"/>
</dbReference>
<dbReference type="PATRIC" id="fig|1028800.3.peg.4219"/>
<dbReference type="GeneID" id="24255497"/>
<dbReference type="InterPro" id="IPR051600">
    <property type="entry name" value="Beta-PGM-like"/>
</dbReference>
<dbReference type="InterPro" id="IPR041492">
    <property type="entry name" value="HAD_2"/>
</dbReference>
<dbReference type="KEGG" id="ngg:RG540_CH41640"/>
<dbReference type="AlphaFoldDB" id="A0A068SVI6"/>
<dbReference type="SUPFAM" id="SSF56784">
    <property type="entry name" value="HAD-like"/>
    <property type="match status" value="1"/>
</dbReference>
<sequence length="227" mass="24108">MQIDLLIFDCDGVLINSEPIASRTLAKALQDAGAAITAEEVLVRFTGNSASAIRRICTEELGITDLDAVFEAWHLDIYPEFARSLEPMPGIESLVRSLPHRKCVASNSSTDRLSKSLGLLPLWNAFAPSIFSADMVARPKPAPDLFHLCAETLSANPVRCVVIDDSTHGITGARAAGMTAIGFVDPADPRPGRAKTLAEAGAIFVATGADELQEALARLEAPLSVEA</sequence>
<dbReference type="SFLD" id="SFLDG01129">
    <property type="entry name" value="C1.5:_HAD__Beta-PGM__Phosphata"/>
    <property type="match status" value="1"/>
</dbReference>
<gene>
    <name evidence="5" type="ORF">RG540_CH41640</name>
</gene>
<keyword evidence="5" id="KW-0378">Hydrolase</keyword>
<proteinExistence type="inferred from homology"/>
<dbReference type="RefSeq" id="WP_051909545.1">
    <property type="nucleotide sequence ID" value="NZ_HG938353.1"/>
</dbReference>
<dbReference type="HOGENOM" id="CLU_045011_13_2_5"/>
<dbReference type="InterPro" id="IPR006439">
    <property type="entry name" value="HAD-SF_hydro_IA"/>
</dbReference>
<dbReference type="Gene3D" id="3.40.50.1000">
    <property type="entry name" value="HAD superfamily/HAD-like"/>
    <property type="match status" value="1"/>
</dbReference>
<dbReference type="InterPro" id="IPR023198">
    <property type="entry name" value="PGP-like_dom2"/>
</dbReference>
<keyword evidence="4" id="KW-0460">Magnesium</keyword>
<dbReference type="InterPro" id="IPR036412">
    <property type="entry name" value="HAD-like_sf"/>
</dbReference>
<organism evidence="5 6">
    <name type="scientific">Neorhizobium galegae bv. orientalis str. HAMBI 540</name>
    <dbReference type="NCBI Taxonomy" id="1028800"/>
    <lineage>
        <taxon>Bacteria</taxon>
        <taxon>Pseudomonadati</taxon>
        <taxon>Pseudomonadota</taxon>
        <taxon>Alphaproteobacteria</taxon>
        <taxon>Hyphomicrobiales</taxon>
        <taxon>Rhizobiaceae</taxon>
        <taxon>Rhizobium/Agrobacterium group</taxon>
        <taxon>Neorhizobium</taxon>
    </lineage>
</organism>
<dbReference type="GO" id="GO:0046872">
    <property type="term" value="F:metal ion binding"/>
    <property type="evidence" value="ECO:0007669"/>
    <property type="project" value="UniProtKB-KW"/>
</dbReference>
<dbReference type="Gene3D" id="1.10.150.240">
    <property type="entry name" value="Putative phosphatase, domain 2"/>
    <property type="match status" value="1"/>
</dbReference>
<dbReference type="PANTHER" id="PTHR46193:SF10">
    <property type="entry name" value="6-PHOSPHOGLUCONATE PHOSPHATASE"/>
    <property type="match status" value="1"/>
</dbReference>
<dbReference type="NCBIfam" id="TIGR01509">
    <property type="entry name" value="HAD-SF-IA-v3"/>
    <property type="match status" value="1"/>
</dbReference>
<evidence type="ECO:0000256" key="1">
    <source>
        <dbReference type="ARBA" id="ARBA00001946"/>
    </source>
</evidence>
<dbReference type="PANTHER" id="PTHR46193">
    <property type="entry name" value="6-PHOSPHOGLUCONATE PHOSPHATASE"/>
    <property type="match status" value="1"/>
</dbReference>
<evidence type="ECO:0000313" key="6">
    <source>
        <dbReference type="Proteomes" id="UP000028181"/>
    </source>
</evidence>
<dbReference type="SFLD" id="SFLDG01135">
    <property type="entry name" value="C1.5.6:_HAD__Beta-PGM__Phospha"/>
    <property type="match status" value="1"/>
</dbReference>
<dbReference type="OrthoDB" id="9797743at2"/>
<dbReference type="InterPro" id="IPR023214">
    <property type="entry name" value="HAD_sf"/>
</dbReference>
<comment type="similarity">
    <text evidence="2">Belongs to the HAD-like hydrolase superfamily. CbbY/CbbZ/Gph/YieH family.</text>
</comment>
<keyword evidence="3" id="KW-0479">Metal-binding</keyword>
<dbReference type="Proteomes" id="UP000028181">
    <property type="component" value="Chromosome I"/>
</dbReference>
<reference evidence="6" key="1">
    <citation type="journal article" date="2014" name="BMC Genomics">
        <title>Genome sequencing of two Neorhizobium galegae strains reveals a noeT gene responsible for the unusual acetylation of the nodulation factors.</title>
        <authorList>
            <person name="Osterman J."/>
            <person name="Marsh J."/>
            <person name="Laine P.K."/>
            <person name="Zeng Z."/>
            <person name="Alatalo E."/>
            <person name="Sullivan J.T."/>
            <person name="Young J.P."/>
            <person name="Thomas-Oates J."/>
            <person name="Paulin L."/>
            <person name="Lindstrom K."/>
        </authorList>
    </citation>
    <scope>NUCLEOTIDE SEQUENCE [LARGE SCALE GENOMIC DNA]</scope>
    <source>
        <strain evidence="6">HAMBI 540</strain>
    </source>
</reference>
<dbReference type="Pfam" id="PF13419">
    <property type="entry name" value="HAD_2"/>
    <property type="match status" value="1"/>
</dbReference>
<evidence type="ECO:0000256" key="3">
    <source>
        <dbReference type="ARBA" id="ARBA00022723"/>
    </source>
</evidence>